<comment type="caution">
    <text evidence="4">Lacks conserved residue(s) required for the propagation of feature annotation.</text>
</comment>
<dbReference type="InterPro" id="IPR020094">
    <property type="entry name" value="TruA/RsuA/RluB/E/F_N"/>
</dbReference>
<dbReference type="GO" id="GO:0160147">
    <property type="term" value="F:tRNA pseudouridine(38-40) synthase activity"/>
    <property type="evidence" value="ECO:0007669"/>
    <property type="project" value="UniProtKB-EC"/>
</dbReference>
<organism evidence="9 10">
    <name type="scientific">Halospeciosus flavus</name>
    <dbReference type="NCBI Taxonomy" id="3032283"/>
    <lineage>
        <taxon>Archaea</taxon>
        <taxon>Methanobacteriati</taxon>
        <taxon>Methanobacteriota</taxon>
        <taxon>Stenosarchaea group</taxon>
        <taxon>Halobacteria</taxon>
        <taxon>Halobacteriales</taxon>
        <taxon>Halobacteriaceae</taxon>
        <taxon>Halospeciosus</taxon>
    </lineage>
</organism>
<evidence type="ECO:0000256" key="5">
    <source>
        <dbReference type="PIRSR" id="PIRSR001430-1"/>
    </source>
</evidence>
<feature type="domain" description="Pseudouridine synthase I TruA alpha/beta" evidence="8">
    <location>
        <begin position="127"/>
        <end position="227"/>
    </location>
</feature>
<dbReference type="PANTHER" id="PTHR11142:SF0">
    <property type="entry name" value="TRNA PSEUDOURIDINE SYNTHASE-LIKE 1"/>
    <property type="match status" value="1"/>
</dbReference>
<comment type="similarity">
    <text evidence="1 4 7">Belongs to the tRNA pseudouridine synthase TruA family.</text>
</comment>
<dbReference type="PIRSF" id="PIRSF001430">
    <property type="entry name" value="tRNA_psdUrid_synth"/>
    <property type="match status" value="1"/>
</dbReference>
<evidence type="ECO:0000313" key="9">
    <source>
        <dbReference type="EMBL" id="MFC7201357.1"/>
    </source>
</evidence>
<dbReference type="GO" id="GO:0031119">
    <property type="term" value="P:tRNA pseudouridine synthesis"/>
    <property type="evidence" value="ECO:0007669"/>
    <property type="project" value="UniProtKB-UniRule"/>
</dbReference>
<dbReference type="EMBL" id="JBHTAR010000011">
    <property type="protein sequence ID" value="MFC7201357.1"/>
    <property type="molecule type" value="Genomic_DNA"/>
</dbReference>
<dbReference type="InterPro" id="IPR020097">
    <property type="entry name" value="PsdUridine_synth_TruA_a/b_dom"/>
</dbReference>
<protein>
    <recommendedName>
        <fullName evidence="4">tRNA pseudouridine synthase A</fullName>
        <ecNumber evidence="4">5.4.99.12</ecNumber>
    </recommendedName>
    <alternativeName>
        <fullName evidence="4">tRNA pseudouridine(38-40) synthase</fullName>
    </alternativeName>
    <alternativeName>
        <fullName evidence="4">tRNA pseudouridylate synthase I</fullName>
    </alternativeName>
    <alternativeName>
        <fullName evidence="4">tRNA-uridine isomerase I</fullName>
    </alternativeName>
</protein>
<dbReference type="EC" id="5.4.99.12" evidence="4"/>
<dbReference type="NCBIfam" id="TIGR00071">
    <property type="entry name" value="hisT_truA"/>
    <property type="match status" value="1"/>
</dbReference>
<dbReference type="SUPFAM" id="SSF55120">
    <property type="entry name" value="Pseudouridine synthase"/>
    <property type="match status" value="1"/>
</dbReference>
<evidence type="ECO:0000256" key="1">
    <source>
        <dbReference type="ARBA" id="ARBA00009375"/>
    </source>
</evidence>
<feature type="binding site" evidence="4 6">
    <location>
        <position position="110"/>
    </location>
    <ligand>
        <name>substrate</name>
    </ligand>
</feature>
<dbReference type="InterPro" id="IPR020095">
    <property type="entry name" value="PsdUridine_synth_TruA_C"/>
</dbReference>
<gene>
    <name evidence="4 9" type="primary">truA</name>
    <name evidence="9" type="ORF">ACFQJ9_18430</name>
</gene>
<comment type="catalytic activity">
    <reaction evidence="4 7">
        <text>uridine(38/39/40) in tRNA = pseudouridine(38/39/40) in tRNA</text>
        <dbReference type="Rhea" id="RHEA:22376"/>
        <dbReference type="Rhea" id="RHEA-COMP:10085"/>
        <dbReference type="Rhea" id="RHEA-COMP:10087"/>
        <dbReference type="ChEBI" id="CHEBI:65314"/>
        <dbReference type="ChEBI" id="CHEBI:65315"/>
        <dbReference type="EC" id="5.4.99.12"/>
    </reaction>
</comment>
<keyword evidence="10" id="KW-1185">Reference proteome</keyword>
<evidence type="ECO:0000313" key="10">
    <source>
        <dbReference type="Proteomes" id="UP001596447"/>
    </source>
</evidence>
<dbReference type="AlphaFoldDB" id="A0ABD5Z8H2"/>
<evidence type="ECO:0000256" key="6">
    <source>
        <dbReference type="PIRSR" id="PIRSR001430-2"/>
    </source>
</evidence>
<keyword evidence="2 4" id="KW-0819">tRNA processing</keyword>
<evidence type="ECO:0000256" key="3">
    <source>
        <dbReference type="ARBA" id="ARBA00023235"/>
    </source>
</evidence>
<dbReference type="Gene3D" id="3.30.70.660">
    <property type="entry name" value="Pseudouridine synthase I, catalytic domain, C-terminal subdomain"/>
    <property type="match status" value="1"/>
</dbReference>
<evidence type="ECO:0000256" key="4">
    <source>
        <dbReference type="HAMAP-Rule" id="MF_00171"/>
    </source>
</evidence>
<dbReference type="PANTHER" id="PTHR11142">
    <property type="entry name" value="PSEUDOURIDYLATE SYNTHASE"/>
    <property type="match status" value="1"/>
</dbReference>
<proteinExistence type="inferred from homology"/>
<dbReference type="RefSeq" id="WP_279528107.1">
    <property type="nucleotide sequence ID" value="NZ_CP122312.1"/>
</dbReference>
<evidence type="ECO:0000256" key="2">
    <source>
        <dbReference type="ARBA" id="ARBA00022694"/>
    </source>
</evidence>
<dbReference type="NCBIfam" id="NF000622">
    <property type="entry name" value="PRK00021.3-3"/>
    <property type="match status" value="1"/>
</dbReference>
<reference evidence="9 10" key="1">
    <citation type="journal article" date="2019" name="Int. J. Syst. Evol. Microbiol.">
        <title>The Global Catalogue of Microorganisms (GCM) 10K type strain sequencing project: providing services to taxonomists for standard genome sequencing and annotation.</title>
        <authorList>
            <consortium name="The Broad Institute Genomics Platform"/>
            <consortium name="The Broad Institute Genome Sequencing Center for Infectious Disease"/>
            <person name="Wu L."/>
            <person name="Ma J."/>
        </authorList>
    </citation>
    <scope>NUCLEOTIDE SEQUENCE [LARGE SCALE GENOMIC DNA]</scope>
    <source>
        <strain evidence="9 10">XZGYJ-43</strain>
    </source>
</reference>
<sequence length="267" mass="29536">MRAFRVAYDGRPYYGFQRQPSVPTVEGVLFDALRALDVLAADDEKPPGYAAAGRTDAGVSAVRQTVAFEAPDWLSPRAFNSQLPAHVRVWASADVPADFHATHHARSRTYVYHLYGPDLDDDRVHDACDRLRGRHDFHNLTPDERNTVRDLAVDVERDGDYVVLTLRAGGFCRELVRRIVSLVDAVGAGTSPVDKVDRVLGPEPVSGPEGVPPAPAHPLVLADADYDVDFEPDAQAVASTREIFEEKHVEWRTRSRVADEVVSRTDT</sequence>
<dbReference type="InterPro" id="IPR001406">
    <property type="entry name" value="PsdUridine_synth_TruA"/>
</dbReference>
<name>A0ABD5Z8H2_9EURY</name>
<dbReference type="InterPro" id="IPR020103">
    <property type="entry name" value="PsdUridine_synth_cat_dom_sf"/>
</dbReference>
<accession>A0ABD5Z8H2</accession>
<feature type="active site" description="Nucleophile" evidence="4 5">
    <location>
        <position position="56"/>
    </location>
</feature>
<dbReference type="Gene3D" id="3.30.70.580">
    <property type="entry name" value="Pseudouridine synthase I, catalytic domain, N-terminal subdomain"/>
    <property type="match status" value="1"/>
</dbReference>
<evidence type="ECO:0000256" key="7">
    <source>
        <dbReference type="RuleBase" id="RU003792"/>
    </source>
</evidence>
<dbReference type="HAMAP" id="MF_00171">
    <property type="entry name" value="TruA"/>
    <property type="match status" value="1"/>
</dbReference>
<comment type="function">
    <text evidence="4">Formation of pseudouridine at positions 38, 39 and 40 in the anticodon stem and loop of transfer RNAs.</text>
</comment>
<evidence type="ECO:0000259" key="8">
    <source>
        <dbReference type="Pfam" id="PF01416"/>
    </source>
</evidence>
<comment type="caution">
    <text evidence="9">The sequence shown here is derived from an EMBL/GenBank/DDBJ whole genome shotgun (WGS) entry which is preliminary data.</text>
</comment>
<keyword evidence="3 4" id="KW-0413">Isomerase</keyword>
<dbReference type="Pfam" id="PF01416">
    <property type="entry name" value="PseudoU_synth_1"/>
    <property type="match status" value="1"/>
</dbReference>
<dbReference type="Proteomes" id="UP001596447">
    <property type="component" value="Unassembled WGS sequence"/>
</dbReference>